<dbReference type="Gene3D" id="4.10.1000.10">
    <property type="entry name" value="Zinc finger, CCCH-type"/>
    <property type="match status" value="1"/>
</dbReference>
<dbReference type="Pfam" id="PF07727">
    <property type="entry name" value="RVT_2"/>
    <property type="match status" value="1"/>
</dbReference>
<feature type="domain" description="Integrase catalytic" evidence="8">
    <location>
        <begin position="339"/>
        <end position="515"/>
    </location>
</feature>
<evidence type="ECO:0000256" key="1">
    <source>
        <dbReference type="ARBA" id="ARBA00022723"/>
    </source>
</evidence>
<dbReference type="SUPFAM" id="SSF53098">
    <property type="entry name" value="Ribonuclease H-like"/>
    <property type="match status" value="1"/>
</dbReference>
<comment type="caution">
    <text evidence="9">The sequence shown here is derived from an EMBL/GenBank/DDBJ whole genome shotgun (WGS) entry which is preliminary data.</text>
</comment>
<evidence type="ECO:0000256" key="4">
    <source>
        <dbReference type="ARBA" id="ARBA00022833"/>
    </source>
</evidence>
<feature type="compositionally biased region" description="Pro residues" evidence="6">
    <location>
        <begin position="614"/>
        <end position="630"/>
    </location>
</feature>
<dbReference type="Pfam" id="PF22936">
    <property type="entry name" value="Pol_BBD"/>
    <property type="match status" value="1"/>
</dbReference>
<accession>A0A2U1MA07</accession>
<keyword evidence="3 5" id="KW-0863">Zinc-finger</keyword>
<evidence type="ECO:0000259" key="7">
    <source>
        <dbReference type="PROSITE" id="PS50103"/>
    </source>
</evidence>
<evidence type="ECO:0000256" key="6">
    <source>
        <dbReference type="SAM" id="MobiDB-lite"/>
    </source>
</evidence>
<dbReference type="GO" id="GO:0015074">
    <property type="term" value="P:DNA integration"/>
    <property type="evidence" value="ECO:0007669"/>
    <property type="project" value="InterPro"/>
</dbReference>
<keyword evidence="4 5" id="KW-0862">Zinc</keyword>
<dbReference type="InterPro" id="IPR025724">
    <property type="entry name" value="GAG-pre-integrase_dom"/>
</dbReference>
<dbReference type="STRING" id="35608.A0A2U1MA07"/>
<dbReference type="GO" id="GO:0004190">
    <property type="term" value="F:aspartic-type endopeptidase activity"/>
    <property type="evidence" value="ECO:0007669"/>
    <property type="project" value="UniProtKB-KW"/>
</dbReference>
<keyword evidence="2" id="KW-0064">Aspartyl protease</keyword>
<dbReference type="Pfam" id="PF00665">
    <property type="entry name" value="rve"/>
    <property type="match status" value="1"/>
</dbReference>
<proteinExistence type="predicted"/>
<dbReference type="SUPFAM" id="SSF56672">
    <property type="entry name" value="DNA/RNA polymerases"/>
    <property type="match status" value="1"/>
</dbReference>
<dbReference type="PANTHER" id="PTHR11439:SF524">
    <property type="entry name" value="RNA-DIRECTED DNA POLYMERASE, PROTEIN KINASE RLK-PELLE-DLSV FAMILY"/>
    <property type="match status" value="1"/>
</dbReference>
<evidence type="ECO:0000256" key="3">
    <source>
        <dbReference type="ARBA" id="ARBA00022771"/>
    </source>
</evidence>
<dbReference type="PANTHER" id="PTHR11439">
    <property type="entry name" value="GAG-POL-RELATED RETROTRANSPOSON"/>
    <property type="match status" value="1"/>
</dbReference>
<feature type="compositionally biased region" description="Low complexity" evidence="6">
    <location>
        <begin position="686"/>
        <end position="715"/>
    </location>
</feature>
<evidence type="ECO:0000313" key="9">
    <source>
        <dbReference type="EMBL" id="PWA58078.1"/>
    </source>
</evidence>
<dbReference type="GO" id="GO:0003676">
    <property type="term" value="F:nucleic acid binding"/>
    <property type="evidence" value="ECO:0007669"/>
    <property type="project" value="InterPro"/>
</dbReference>
<dbReference type="Proteomes" id="UP000245207">
    <property type="component" value="Unassembled WGS sequence"/>
</dbReference>
<protein>
    <submittedName>
        <fullName evidence="9">Ribonuclease H-like domain-containing protein</fullName>
    </submittedName>
</protein>
<dbReference type="OrthoDB" id="414945at2759"/>
<dbReference type="InterPro" id="IPR054722">
    <property type="entry name" value="PolX-like_BBD"/>
</dbReference>
<dbReference type="InterPro" id="IPR057670">
    <property type="entry name" value="SH3_retrovirus"/>
</dbReference>
<keyword evidence="10" id="KW-1185">Reference proteome</keyword>
<dbReference type="SMART" id="SM00356">
    <property type="entry name" value="ZnF_C3H1"/>
    <property type="match status" value="1"/>
</dbReference>
<keyword evidence="1 5" id="KW-0479">Metal-binding</keyword>
<dbReference type="AlphaFoldDB" id="A0A2U1MA07"/>
<evidence type="ECO:0000259" key="8">
    <source>
        <dbReference type="PROSITE" id="PS50994"/>
    </source>
</evidence>
<gene>
    <name evidence="9" type="ORF">CTI12_AA403940</name>
</gene>
<dbReference type="InterPro" id="IPR043502">
    <property type="entry name" value="DNA/RNA_pol_sf"/>
</dbReference>
<sequence length="1222" mass="137922">MAHENNPPTSATHKDNTNVQYKKPQSLPLLCNHFNNGTCKFGDRCKFLHDHRNRAGLQSKNPNVRNFGRPSGNNSFGQNNICWNPPGYYHTRINQLHRQPNSSNRLGHQPNPQAFNSQLPQQAVYGAQYQQQVQSPGLLGPAPALYQSQATSLPSAFSTMTVQDLTWNMDTGASSHLNSSTSNLSTIFNKRLFPSVHVGDGNSIPLTNTGHSIIPSLHRPLHFHNVLVTPNIIKNLISVRQFTRDNNCTIEFDAYGFSVKDFLTRHILLRCDSSGDLYPITKPSAIPTAFLSTSSSTWHQRLGHPGDDVLRSLVSRKFISCNKDKKSTHVCHACQLGKHVKLPFYRSNSIVENCFDIIHSDIWTSPIVSSSGFKYYVLFLDHFSHYLWIYPLRHKSDMFDKFLHFRSYVKNQFKSEIKSFQCDHGGEFDNNRLHTLFANNGIQLRFSCPKTSQQNGKAERMIRTINNVIRTLLFQAHLPPTFWVEALHTATYLLNLLPSTAINNEIPFTRLFQKEPDYSRLRIFGCLCYPHLQSPHKLAPRATPCIFLGFPAYHRGFRCLDLETNKIILSRHVTFDETQFPYRSMTPSSPPSYMFLDPPPSPLLKHIIIDPANTPTPPQHETPQQPPVPTTPSGHNGQPTNTSLTPQYPTNTNTYSAQTTQPSNQHHQQQTNSPLPAPQQQPNNPPTATQNQSSPTQQPPTHTTNPDGSTQSTQPPTEPPRTHRMITRSQSGIVKPIERLTLHTSSISPLPKSPFLALQNPHWNNAMHDEYNALVKNGTWILVPRPSGVNLVRSMWLFKHKFHADGTLSRYKARLVANGSSQQLGIDCDETFSPVVKPATIRTVLSLAVSRKWPIHQLDVKNAFLNGDLSETVYMYQPPGFVDSRYPHHVCLLQKSLYGLKQAPRAWFQRFVGYATRVGFYHSRCDSSLFILRQGSQVAYLLIYVDDIILTASSTALLQQIIASLHSEFDMIDLGLLNYFLGISATRHSIGLFLSQRNLAGGLQYLTFTRPDISYAVQQICLYMHDPREPHLAALKRILRYVRGTLDFVLHLYSSSTTSLVGYTDADWAGCPSTRWSTSGYCVFLGNNLLSWSSKRQHTISRSSAEAEYRGVANVVAETAWLRNLLRELHSPLSTATLVYCDNVSAIYLSANPVQHQRTKHIEIDIHFVRDMVTAGQVRVLHVPSRYQYADIFTKGLPSALFEDFRSSLSVRLAPAPTAGEY</sequence>
<dbReference type="InterPro" id="IPR012337">
    <property type="entry name" value="RNaseH-like_sf"/>
</dbReference>
<keyword evidence="2" id="KW-0378">Hydrolase</keyword>
<reference evidence="9 10" key="1">
    <citation type="journal article" date="2018" name="Mol. Plant">
        <title>The genome of Artemisia annua provides insight into the evolution of Asteraceae family and artemisinin biosynthesis.</title>
        <authorList>
            <person name="Shen Q."/>
            <person name="Zhang L."/>
            <person name="Liao Z."/>
            <person name="Wang S."/>
            <person name="Yan T."/>
            <person name="Shi P."/>
            <person name="Liu M."/>
            <person name="Fu X."/>
            <person name="Pan Q."/>
            <person name="Wang Y."/>
            <person name="Lv Z."/>
            <person name="Lu X."/>
            <person name="Zhang F."/>
            <person name="Jiang W."/>
            <person name="Ma Y."/>
            <person name="Chen M."/>
            <person name="Hao X."/>
            <person name="Li L."/>
            <person name="Tang Y."/>
            <person name="Lv G."/>
            <person name="Zhou Y."/>
            <person name="Sun X."/>
            <person name="Brodelius P.E."/>
            <person name="Rose J.K.C."/>
            <person name="Tang K."/>
        </authorList>
    </citation>
    <scope>NUCLEOTIDE SEQUENCE [LARGE SCALE GENOMIC DNA]</scope>
    <source>
        <strain evidence="10">cv. Huhao1</strain>
        <tissue evidence="9">Leaf</tissue>
    </source>
</reference>
<dbReference type="InterPro" id="IPR013103">
    <property type="entry name" value="RVT_2"/>
</dbReference>
<evidence type="ECO:0000256" key="5">
    <source>
        <dbReference type="PROSITE-ProRule" id="PRU00723"/>
    </source>
</evidence>
<dbReference type="CDD" id="cd09272">
    <property type="entry name" value="RNase_HI_RT_Ty1"/>
    <property type="match status" value="1"/>
</dbReference>
<dbReference type="PROSITE" id="PS50994">
    <property type="entry name" value="INTEGRASE"/>
    <property type="match status" value="1"/>
</dbReference>
<dbReference type="SUPFAM" id="SSF90229">
    <property type="entry name" value="CCCH zinc finger"/>
    <property type="match status" value="1"/>
</dbReference>
<dbReference type="InterPro" id="IPR001584">
    <property type="entry name" value="Integrase_cat-core"/>
</dbReference>
<feature type="region of interest" description="Disordered" evidence="6">
    <location>
        <begin position="596"/>
        <end position="734"/>
    </location>
</feature>
<name>A0A2U1MA07_ARTAN</name>
<dbReference type="PROSITE" id="PS50103">
    <property type="entry name" value="ZF_C3H1"/>
    <property type="match status" value="1"/>
</dbReference>
<dbReference type="InterPro" id="IPR000571">
    <property type="entry name" value="Znf_CCCH"/>
</dbReference>
<dbReference type="Pfam" id="PF00642">
    <property type="entry name" value="zf-CCCH"/>
    <property type="match status" value="1"/>
</dbReference>
<evidence type="ECO:0000256" key="2">
    <source>
        <dbReference type="ARBA" id="ARBA00022750"/>
    </source>
</evidence>
<dbReference type="SUPFAM" id="SSF81995">
    <property type="entry name" value="beta-sandwich domain of Sec23/24"/>
    <property type="match status" value="1"/>
</dbReference>
<feature type="compositionally biased region" description="Polar residues" evidence="6">
    <location>
        <begin position="633"/>
        <end position="674"/>
    </location>
</feature>
<organism evidence="9 10">
    <name type="scientific">Artemisia annua</name>
    <name type="common">Sweet wormwood</name>
    <dbReference type="NCBI Taxonomy" id="35608"/>
    <lineage>
        <taxon>Eukaryota</taxon>
        <taxon>Viridiplantae</taxon>
        <taxon>Streptophyta</taxon>
        <taxon>Embryophyta</taxon>
        <taxon>Tracheophyta</taxon>
        <taxon>Spermatophyta</taxon>
        <taxon>Magnoliopsida</taxon>
        <taxon>eudicotyledons</taxon>
        <taxon>Gunneridae</taxon>
        <taxon>Pentapetalae</taxon>
        <taxon>asterids</taxon>
        <taxon>campanulids</taxon>
        <taxon>Asterales</taxon>
        <taxon>Asteraceae</taxon>
        <taxon>Asteroideae</taxon>
        <taxon>Anthemideae</taxon>
        <taxon>Artemisiinae</taxon>
        <taxon>Artemisia</taxon>
    </lineage>
</organism>
<feature type="domain" description="C3H1-type" evidence="7">
    <location>
        <begin position="30"/>
        <end position="52"/>
    </location>
</feature>
<dbReference type="Pfam" id="PF25597">
    <property type="entry name" value="SH3_retrovirus"/>
    <property type="match status" value="1"/>
</dbReference>
<feature type="region of interest" description="Disordered" evidence="6">
    <location>
        <begin position="56"/>
        <end position="76"/>
    </location>
</feature>
<feature type="compositionally biased region" description="Pro residues" evidence="6">
    <location>
        <begin position="675"/>
        <end position="685"/>
    </location>
</feature>
<evidence type="ECO:0000313" key="10">
    <source>
        <dbReference type="Proteomes" id="UP000245207"/>
    </source>
</evidence>
<dbReference type="EMBL" id="PKPP01005998">
    <property type="protein sequence ID" value="PWA58078.1"/>
    <property type="molecule type" value="Genomic_DNA"/>
</dbReference>
<dbReference type="InterPro" id="IPR036397">
    <property type="entry name" value="RNaseH_sf"/>
</dbReference>
<dbReference type="GO" id="GO:0008270">
    <property type="term" value="F:zinc ion binding"/>
    <property type="evidence" value="ECO:0007669"/>
    <property type="project" value="UniProtKB-KW"/>
</dbReference>
<dbReference type="Pfam" id="PF13976">
    <property type="entry name" value="gag_pre-integrs"/>
    <property type="match status" value="1"/>
</dbReference>
<keyword evidence="2" id="KW-0645">Protease</keyword>
<feature type="zinc finger region" description="C3H1-type" evidence="5">
    <location>
        <begin position="30"/>
        <end position="52"/>
    </location>
</feature>
<dbReference type="InterPro" id="IPR036855">
    <property type="entry name" value="Znf_CCCH_sf"/>
</dbReference>
<dbReference type="Gene3D" id="3.30.420.10">
    <property type="entry name" value="Ribonuclease H-like superfamily/Ribonuclease H"/>
    <property type="match status" value="1"/>
</dbReference>